<dbReference type="OrthoDB" id="7189469at2"/>
<evidence type="ECO:0000256" key="1">
    <source>
        <dbReference type="SAM" id="MobiDB-lite"/>
    </source>
</evidence>
<sequence>MGDARQDPSMEEILASIKRVIAEDHRAPQPGPRARREVAGEEPAASAPEDDVLELDDPVSEAAGLMSSDAAAASRERLASLSALRQRTEAPPEAGALEAVVREMLRPMLKDWLDENLPGIVETLVTREIARITGRSL</sequence>
<proteinExistence type="predicted"/>
<dbReference type="AlphaFoldDB" id="A0A5C6TWK2"/>
<name>A0A5C6TWK2_9SPHN</name>
<evidence type="ECO:0000313" key="2">
    <source>
        <dbReference type="EMBL" id="TXC64265.1"/>
    </source>
</evidence>
<keyword evidence="3" id="KW-1185">Reference proteome</keyword>
<feature type="region of interest" description="Disordered" evidence="1">
    <location>
        <begin position="20"/>
        <end position="53"/>
    </location>
</feature>
<accession>A0A5C6TWK2</accession>
<dbReference type="EMBL" id="VOQQ01000001">
    <property type="protein sequence ID" value="TXC64265.1"/>
    <property type="molecule type" value="Genomic_DNA"/>
</dbReference>
<dbReference type="InterPro" id="IPR019632">
    <property type="entry name" value="DUF2497"/>
</dbReference>
<dbReference type="Pfam" id="PF10691">
    <property type="entry name" value="DUF2497"/>
    <property type="match status" value="1"/>
</dbReference>
<comment type="caution">
    <text evidence="2">The sequence shown here is derived from an EMBL/GenBank/DDBJ whole genome shotgun (WGS) entry which is preliminary data.</text>
</comment>
<reference evidence="2 3" key="1">
    <citation type="journal article" date="2015" name="J. Microbiol.">
        <title>Sphingosinicella ginsenosidimutans sp. nov., with ginsenoside converting activity.</title>
        <authorList>
            <person name="Kim J.K."/>
            <person name="Kang M.S."/>
            <person name="Park S.C."/>
            <person name="Kim K.M."/>
            <person name="Choi K."/>
            <person name="Yoon M.H."/>
            <person name="Im W.T."/>
        </authorList>
    </citation>
    <scope>NUCLEOTIDE SEQUENCE [LARGE SCALE GENOMIC DNA]</scope>
    <source>
        <strain evidence="2 3">BS-11</strain>
    </source>
</reference>
<gene>
    <name evidence="2" type="ORF">FRZ32_11745</name>
</gene>
<evidence type="ECO:0000313" key="3">
    <source>
        <dbReference type="Proteomes" id="UP000321249"/>
    </source>
</evidence>
<organism evidence="2 3">
    <name type="scientific">Allosphingosinicella ginsenosidimutans</name>
    <dbReference type="NCBI Taxonomy" id="1176539"/>
    <lineage>
        <taxon>Bacteria</taxon>
        <taxon>Pseudomonadati</taxon>
        <taxon>Pseudomonadota</taxon>
        <taxon>Alphaproteobacteria</taxon>
        <taxon>Sphingomonadales</taxon>
        <taxon>Sphingomonadaceae</taxon>
        <taxon>Allosphingosinicella</taxon>
    </lineage>
</organism>
<dbReference type="Proteomes" id="UP000321249">
    <property type="component" value="Unassembled WGS sequence"/>
</dbReference>
<protein>
    <submittedName>
        <fullName evidence="2">DUF2497 domain-containing protein</fullName>
    </submittedName>
</protein>